<dbReference type="GO" id="GO:0070097">
    <property type="term" value="F:delta-catenin binding"/>
    <property type="evidence" value="ECO:0007669"/>
    <property type="project" value="Ensembl"/>
</dbReference>
<evidence type="ECO:0000313" key="5">
    <source>
        <dbReference type="Ensembl" id="ENSOGAP00000004938.2"/>
    </source>
</evidence>
<feature type="compositionally biased region" description="Basic and acidic residues" evidence="4">
    <location>
        <begin position="644"/>
        <end position="655"/>
    </location>
</feature>
<reference evidence="6" key="1">
    <citation type="submission" date="2011-03" db="EMBL/GenBank/DDBJ databases">
        <title>Version 3 of the genome sequence of Otolemur garnettii (Bushbaby).</title>
        <authorList>
            <consortium name="The Broad Institute Genome Sequencing Platform"/>
            <person name="Di Palma F."/>
            <person name="Johnson J."/>
            <person name="Lander E.S."/>
            <person name="Lindblad-Toh K."/>
            <person name="Jaffe D.B."/>
            <person name="Gnerre S."/>
            <person name="MacCallum I."/>
            <person name="Przybylski D."/>
            <person name="Ribeiro F.J."/>
            <person name="Burton J.N."/>
            <person name="Walker B.J."/>
            <person name="Sharpe T."/>
            <person name="Hall G."/>
        </authorList>
    </citation>
    <scope>NUCLEOTIDE SEQUENCE [LARGE SCALE GENOMIC DNA]</scope>
</reference>
<name>H0WS88_OTOGA</name>
<dbReference type="GO" id="GO:0005080">
    <property type="term" value="F:protein kinase C binding"/>
    <property type="evidence" value="ECO:0007669"/>
    <property type="project" value="Ensembl"/>
</dbReference>
<dbReference type="STRING" id="30611.ENSOGAP00000004938"/>
<dbReference type="EMBL" id="AAQR03089946">
    <property type="status" value="NOT_ANNOTATED_CDS"/>
    <property type="molecule type" value="Genomic_DNA"/>
</dbReference>
<dbReference type="InterPro" id="IPR024843">
    <property type="entry name" value="Dapper"/>
</dbReference>
<evidence type="ECO:0000256" key="2">
    <source>
        <dbReference type="ARBA" id="ARBA00023054"/>
    </source>
</evidence>
<feature type="region of interest" description="Disordered" evidence="4">
    <location>
        <begin position="155"/>
        <end position="174"/>
    </location>
</feature>
<feature type="region of interest" description="Disordered" evidence="4">
    <location>
        <begin position="437"/>
        <end position="486"/>
    </location>
</feature>
<feature type="compositionally biased region" description="Polar residues" evidence="4">
    <location>
        <begin position="658"/>
        <end position="674"/>
    </location>
</feature>
<feature type="region of interest" description="Disordered" evidence="4">
    <location>
        <begin position="184"/>
        <end position="255"/>
    </location>
</feature>
<dbReference type="Ensembl" id="ENSOGAT00000005524.2">
    <property type="protein sequence ID" value="ENSOGAP00000004938.2"/>
    <property type="gene ID" value="ENSOGAG00000005520.2"/>
</dbReference>
<feature type="region of interest" description="Disordered" evidence="4">
    <location>
        <begin position="532"/>
        <end position="557"/>
    </location>
</feature>
<dbReference type="FunCoup" id="H0WS88">
    <property type="interactions" value="266"/>
</dbReference>
<dbReference type="GO" id="GO:0043588">
    <property type="term" value="P:skin development"/>
    <property type="evidence" value="ECO:0007669"/>
    <property type="project" value="Ensembl"/>
</dbReference>
<reference evidence="5" key="3">
    <citation type="submission" date="2025-09" db="UniProtKB">
        <authorList>
            <consortium name="Ensembl"/>
        </authorList>
    </citation>
    <scope>IDENTIFICATION</scope>
</reference>
<feature type="region of interest" description="Disordered" evidence="4">
    <location>
        <begin position="606"/>
        <end position="743"/>
    </location>
</feature>
<feature type="region of interest" description="Disordered" evidence="4">
    <location>
        <begin position="108"/>
        <end position="128"/>
    </location>
</feature>
<dbReference type="eggNOG" id="ENOG502QVT3">
    <property type="taxonomic scope" value="Eukaryota"/>
</dbReference>
<feature type="coiled-coil region" evidence="3">
    <location>
        <begin position="65"/>
        <end position="92"/>
    </location>
</feature>
<feature type="compositionally biased region" description="Low complexity" evidence="4">
    <location>
        <begin position="388"/>
        <end position="405"/>
    </location>
</feature>
<dbReference type="OMA" id="GNDVYPY"/>
<dbReference type="Proteomes" id="UP000005225">
    <property type="component" value="Unassembled WGS sequence"/>
</dbReference>
<dbReference type="GO" id="GO:0007162">
    <property type="term" value="P:negative regulation of cell adhesion"/>
    <property type="evidence" value="ECO:0007669"/>
    <property type="project" value="Ensembl"/>
</dbReference>
<accession>H0WS88</accession>
<feature type="region of interest" description="Disordered" evidence="4">
    <location>
        <begin position="497"/>
        <end position="516"/>
    </location>
</feature>
<evidence type="ECO:0000313" key="6">
    <source>
        <dbReference type="Proteomes" id="UP000005225"/>
    </source>
</evidence>
<keyword evidence="2 3" id="KW-0175">Coiled coil</keyword>
<dbReference type="InParanoid" id="H0WS88"/>
<dbReference type="GO" id="GO:1900108">
    <property type="term" value="P:negative regulation of nodal signaling pathway"/>
    <property type="evidence" value="ECO:0007669"/>
    <property type="project" value="Ensembl"/>
</dbReference>
<feature type="compositionally biased region" description="Pro residues" evidence="4">
    <location>
        <begin position="52"/>
        <end position="61"/>
    </location>
</feature>
<dbReference type="PANTHER" id="PTHR15919">
    <property type="entry name" value="DAPPER-RELATED"/>
    <property type="match status" value="1"/>
</dbReference>
<evidence type="ECO:0000256" key="3">
    <source>
        <dbReference type="SAM" id="Coils"/>
    </source>
</evidence>
<dbReference type="GO" id="GO:0072061">
    <property type="term" value="P:inner medullary collecting duct development"/>
    <property type="evidence" value="ECO:0007669"/>
    <property type="project" value="Ensembl"/>
</dbReference>
<evidence type="ECO:0000256" key="4">
    <source>
        <dbReference type="SAM" id="MobiDB-lite"/>
    </source>
</evidence>
<dbReference type="GO" id="GO:0005737">
    <property type="term" value="C:cytoplasm"/>
    <property type="evidence" value="ECO:0007669"/>
    <property type="project" value="TreeGrafter"/>
</dbReference>
<feature type="compositionally biased region" description="Polar residues" evidence="4">
    <location>
        <begin position="228"/>
        <end position="246"/>
    </location>
</feature>
<dbReference type="Pfam" id="PF15268">
    <property type="entry name" value="Dapper"/>
    <property type="match status" value="1"/>
</dbReference>
<dbReference type="GeneTree" id="ENSGT00950000183181"/>
<dbReference type="AlphaFoldDB" id="H0WS88"/>
<dbReference type="PANTHER" id="PTHR15919:SF13">
    <property type="entry name" value="DAPPER HOMOLOG 2"/>
    <property type="match status" value="1"/>
</dbReference>
<sequence>MWAPGGPSGPAGWDRRRVGARLRAALAGLHELQGLRATQQARVRGALAMQHPPGPAPPPGPRGQELRLEAALAALQEQLSRLRQQDAGLKTHLDQLDQQISQLQLDVGAPPGEALDSDSRPSSGFYELSDGGSCSLSTSCASVCSDCVSPSLVSLLPAAQPPKPRPCMGDWRPRSADEISVPAWRPEATEDGSRPLSSAGGTGLPQGMFRPRPVSTGDLDRAQPADTGLQSASADPQTPSILSQGTDAPPHMLDPQYQRDLVSQGGREVYPYPSPLHAVALQSPLFALAKESPQGDGPPPLRKSIQGPENLCTVQTGLVLEAAPARAYIDRLLSLRSHGTPTRSSVGEQSPLRREVSPSRQEQGDQRMDNEGQLQKSVLGPGRGASGGFPQQQGPTPPVGAQQVVSKWPGHPSGLPEEEPRPLNHCVLGETPVSTPPCSKPWQPPSADSCGQGRVVSPSRRVDQSCPQASGAFPARKAPSTRLDTGQLKAKVAKVKRRSSDRALRFGKQMPPAPDRHLGVHSAPWLPPEWAPSPWTQETSGLRRSAPAREAPGRSCSESTLYPAPFLLPLLVAPRQGCGAAPALIPLGAVPVSRVARRRQRQWQSSVEISARAHPAHCLEPSPGIPGPSAWRAGSTRAWGRPTQAREDTCTRSESDPSEQSVDCASPPHSTVAETSGDEASDHTVNCFGDRESSGSDSEGGVQSRGRSSALDRGVSRRGQRARLQMGPPVGSRPPLPPVPKLSRVKASRALKRRIRRFQPSSLKVITLV</sequence>
<dbReference type="GO" id="GO:0003382">
    <property type="term" value="P:epithelial cell morphogenesis"/>
    <property type="evidence" value="ECO:0007669"/>
    <property type="project" value="Ensembl"/>
</dbReference>
<dbReference type="GO" id="GO:0051018">
    <property type="term" value="F:protein kinase A binding"/>
    <property type="evidence" value="ECO:0007669"/>
    <property type="project" value="Ensembl"/>
</dbReference>
<organism evidence="5 6">
    <name type="scientific">Otolemur garnettii</name>
    <name type="common">Small-eared galago</name>
    <name type="synonym">Garnett's greater bushbaby</name>
    <dbReference type="NCBI Taxonomy" id="30611"/>
    <lineage>
        <taxon>Eukaryota</taxon>
        <taxon>Metazoa</taxon>
        <taxon>Chordata</taxon>
        <taxon>Craniata</taxon>
        <taxon>Vertebrata</taxon>
        <taxon>Euteleostomi</taxon>
        <taxon>Mammalia</taxon>
        <taxon>Eutheria</taxon>
        <taxon>Euarchontoglires</taxon>
        <taxon>Primates</taxon>
        <taxon>Strepsirrhini</taxon>
        <taxon>Lorisiformes</taxon>
        <taxon>Galagidae</taxon>
        <taxon>Otolemur</taxon>
    </lineage>
</organism>
<comment type="similarity">
    <text evidence="1">Belongs to the dapper family.</text>
</comment>
<protein>
    <submittedName>
        <fullName evidence="5">Dishevelled binding antagonist of beta catenin 2</fullName>
    </submittedName>
</protein>
<evidence type="ECO:0000256" key="1">
    <source>
        <dbReference type="ARBA" id="ARBA00010807"/>
    </source>
</evidence>
<feature type="compositionally biased region" description="Polar residues" evidence="4">
    <location>
        <begin position="338"/>
        <end position="348"/>
    </location>
</feature>
<dbReference type="HOGENOM" id="CLU_021211_0_0_1"/>
<feature type="region of interest" description="Disordered" evidence="4">
    <location>
        <begin position="338"/>
        <end position="421"/>
    </location>
</feature>
<dbReference type="GO" id="GO:0002244">
    <property type="term" value="P:hematopoietic progenitor cell differentiation"/>
    <property type="evidence" value="ECO:0007669"/>
    <property type="project" value="Ensembl"/>
</dbReference>
<reference evidence="5" key="2">
    <citation type="submission" date="2025-08" db="UniProtKB">
        <authorList>
            <consortium name="Ensembl"/>
        </authorList>
    </citation>
    <scope>IDENTIFICATION</scope>
</reference>
<dbReference type="GO" id="GO:0008013">
    <property type="term" value="F:beta-catenin binding"/>
    <property type="evidence" value="ECO:0007669"/>
    <property type="project" value="Ensembl"/>
</dbReference>
<proteinExistence type="inferred from homology"/>
<keyword evidence="6" id="KW-1185">Reference proteome</keyword>
<feature type="region of interest" description="Disordered" evidence="4">
    <location>
        <begin position="43"/>
        <end position="64"/>
    </location>
</feature>
<feature type="compositionally biased region" description="Basic and acidic residues" evidence="4">
    <location>
        <begin position="351"/>
        <end position="370"/>
    </location>
</feature>
<feature type="compositionally biased region" description="Pro residues" evidence="4">
    <location>
        <begin position="731"/>
        <end position="740"/>
    </location>
</feature>